<accession>A0A6P8AUA3</accession>
<evidence type="ECO:0000256" key="1">
    <source>
        <dbReference type="SAM" id="MobiDB-lite"/>
    </source>
</evidence>
<feature type="compositionally biased region" description="Basic and acidic residues" evidence="1">
    <location>
        <begin position="88"/>
        <end position="101"/>
    </location>
</feature>
<dbReference type="KEGG" id="pgri:PgNI_08806"/>
<dbReference type="RefSeq" id="XP_030978439.1">
    <property type="nucleotide sequence ID" value="XM_031128796.1"/>
</dbReference>
<dbReference type="AlphaFoldDB" id="A0A6P8AUA3"/>
<organism evidence="2 3">
    <name type="scientific">Pyricularia grisea</name>
    <name type="common">Crabgrass-specific blast fungus</name>
    <name type="synonym">Magnaporthe grisea</name>
    <dbReference type="NCBI Taxonomy" id="148305"/>
    <lineage>
        <taxon>Eukaryota</taxon>
        <taxon>Fungi</taxon>
        <taxon>Dikarya</taxon>
        <taxon>Ascomycota</taxon>
        <taxon>Pezizomycotina</taxon>
        <taxon>Sordariomycetes</taxon>
        <taxon>Sordariomycetidae</taxon>
        <taxon>Magnaporthales</taxon>
        <taxon>Pyriculariaceae</taxon>
        <taxon>Pyricularia</taxon>
    </lineage>
</organism>
<name>A0A6P8AUA3_PYRGI</name>
<reference evidence="2 3" key="1">
    <citation type="journal article" date="2019" name="Mol. Biol. Evol.">
        <title>Blast fungal genomes show frequent chromosomal changes, gene gains and losses, and effector gene turnover.</title>
        <authorList>
            <person name="Gomez Luciano L.B."/>
            <person name="Jason Tsai I."/>
            <person name="Chuma I."/>
            <person name="Tosa Y."/>
            <person name="Chen Y.H."/>
            <person name="Li J.Y."/>
            <person name="Li M.Y."/>
            <person name="Jade Lu M.Y."/>
            <person name="Nakayashiki H."/>
            <person name="Li W.H."/>
        </authorList>
    </citation>
    <scope>NUCLEOTIDE SEQUENCE [LARGE SCALE GENOMIC DNA]</scope>
    <source>
        <strain evidence="2 3">NI907</strain>
    </source>
</reference>
<feature type="region of interest" description="Disordered" evidence="1">
    <location>
        <begin position="52"/>
        <end position="112"/>
    </location>
</feature>
<evidence type="ECO:0000313" key="2">
    <source>
        <dbReference type="Proteomes" id="UP000515153"/>
    </source>
</evidence>
<feature type="compositionally biased region" description="Low complexity" evidence="1">
    <location>
        <begin position="52"/>
        <end position="63"/>
    </location>
</feature>
<dbReference type="GeneID" id="41963704"/>
<dbReference type="Proteomes" id="UP000515153">
    <property type="component" value="Chromosome V"/>
</dbReference>
<proteinExistence type="predicted"/>
<reference evidence="3" key="2">
    <citation type="submission" date="2019-10" db="EMBL/GenBank/DDBJ databases">
        <authorList>
            <consortium name="NCBI Genome Project"/>
        </authorList>
    </citation>
    <scope>NUCLEOTIDE SEQUENCE</scope>
    <source>
        <strain evidence="3">NI907</strain>
    </source>
</reference>
<gene>
    <name evidence="3" type="ORF">PgNI_08806</name>
</gene>
<sequence length="121" mass="13371">MEKHINMKHGKLPKKSLPIIVTKCRRDGHNMECTSSPIVNVDRQARASQMASGFSWGSSSGGSTAPTWARGSKTLHGARRSKRRCPTRLRDPWEWTNHGESHGSGPGRGGDVQIVTGCHRW</sequence>
<protein>
    <submittedName>
        <fullName evidence="3">Uncharacterized protein</fullName>
    </submittedName>
</protein>
<evidence type="ECO:0000313" key="3">
    <source>
        <dbReference type="RefSeq" id="XP_030978439.1"/>
    </source>
</evidence>
<reference evidence="3" key="3">
    <citation type="submission" date="2025-08" db="UniProtKB">
        <authorList>
            <consortium name="RefSeq"/>
        </authorList>
    </citation>
    <scope>IDENTIFICATION</scope>
    <source>
        <strain evidence="3">NI907</strain>
    </source>
</reference>
<feature type="compositionally biased region" description="Basic residues" evidence="1">
    <location>
        <begin position="76"/>
        <end position="87"/>
    </location>
</feature>
<keyword evidence="2" id="KW-1185">Reference proteome</keyword>